<dbReference type="AlphaFoldDB" id="A0A6N9Q1A9"/>
<dbReference type="Proteomes" id="UP000448943">
    <property type="component" value="Unassembled WGS sequence"/>
</dbReference>
<proteinExistence type="predicted"/>
<organism evidence="1 2">
    <name type="scientific">Chengkuizengella marina</name>
    <dbReference type="NCBI Taxonomy" id="2507566"/>
    <lineage>
        <taxon>Bacteria</taxon>
        <taxon>Bacillati</taxon>
        <taxon>Bacillota</taxon>
        <taxon>Bacilli</taxon>
        <taxon>Bacillales</taxon>
        <taxon>Paenibacillaceae</taxon>
        <taxon>Chengkuizengella</taxon>
    </lineage>
</organism>
<dbReference type="OrthoDB" id="2594503at2"/>
<name>A0A6N9Q1A9_9BACL</name>
<sequence>MRNRQMLIFIIIVLLVAWPIYQLVDLYFAKKSEKDSNILLYQVSLFQIELLNNLIYDSMNASNTGQLNVLKQFAYTSDYSHQHLVLAYGDSKLTNMNSYLDIMQYIIRLQLGGDRLLKQEEVAVFQELNKAFIEIVQVYETLLSEDGKIISSQNDKLMQLDEAVSGYLRKILLE</sequence>
<gene>
    <name evidence="1" type="ORF">ERL59_07475</name>
</gene>
<keyword evidence="2" id="KW-1185">Reference proteome</keyword>
<dbReference type="EMBL" id="SIJB01000018">
    <property type="protein sequence ID" value="NBI28795.1"/>
    <property type="molecule type" value="Genomic_DNA"/>
</dbReference>
<dbReference type="RefSeq" id="WP_160645592.1">
    <property type="nucleotide sequence ID" value="NZ_SIJB01000018.1"/>
</dbReference>
<evidence type="ECO:0008006" key="3">
    <source>
        <dbReference type="Google" id="ProtNLM"/>
    </source>
</evidence>
<reference evidence="1 2" key="1">
    <citation type="submission" date="2019-01" db="EMBL/GenBank/DDBJ databases">
        <title>Chengkuizengella sp. nov., isolated from deep-sea sediment of East Pacific Ocean.</title>
        <authorList>
            <person name="Yang J."/>
            <person name="Lai Q."/>
            <person name="Shao Z."/>
        </authorList>
    </citation>
    <scope>NUCLEOTIDE SEQUENCE [LARGE SCALE GENOMIC DNA]</scope>
    <source>
        <strain evidence="1 2">YPA3-1-1</strain>
    </source>
</reference>
<evidence type="ECO:0000313" key="2">
    <source>
        <dbReference type="Proteomes" id="UP000448943"/>
    </source>
</evidence>
<evidence type="ECO:0000313" key="1">
    <source>
        <dbReference type="EMBL" id="NBI28795.1"/>
    </source>
</evidence>
<comment type="caution">
    <text evidence="1">The sequence shown here is derived from an EMBL/GenBank/DDBJ whole genome shotgun (WGS) entry which is preliminary data.</text>
</comment>
<protein>
    <recommendedName>
        <fullName evidence="3">S-adenosylmethionine decarboxylase</fullName>
    </recommendedName>
</protein>
<accession>A0A6N9Q1A9</accession>